<dbReference type="EnsemblMetazoa" id="ADIR014742-RA">
    <property type="protein sequence ID" value="ADIR014742-PA"/>
    <property type="gene ID" value="ADIR014742"/>
</dbReference>
<evidence type="ECO:0000313" key="1">
    <source>
        <dbReference type="EnsemblMetazoa" id="ADIR014742-PA"/>
    </source>
</evidence>
<evidence type="ECO:0000313" key="2">
    <source>
        <dbReference type="Proteomes" id="UP000075884"/>
    </source>
</evidence>
<organism evidence="1 2">
    <name type="scientific">Anopheles dirus</name>
    <dbReference type="NCBI Taxonomy" id="7168"/>
    <lineage>
        <taxon>Eukaryota</taxon>
        <taxon>Metazoa</taxon>
        <taxon>Ecdysozoa</taxon>
        <taxon>Arthropoda</taxon>
        <taxon>Hexapoda</taxon>
        <taxon>Insecta</taxon>
        <taxon>Pterygota</taxon>
        <taxon>Neoptera</taxon>
        <taxon>Endopterygota</taxon>
        <taxon>Diptera</taxon>
        <taxon>Nematocera</taxon>
        <taxon>Culicoidea</taxon>
        <taxon>Culicidae</taxon>
        <taxon>Anophelinae</taxon>
        <taxon>Anopheles</taxon>
    </lineage>
</organism>
<reference evidence="2" key="1">
    <citation type="submission" date="2013-03" db="EMBL/GenBank/DDBJ databases">
        <title>The Genome Sequence of Anopheles dirus WRAIR2.</title>
        <authorList>
            <consortium name="The Broad Institute Genomics Platform"/>
            <person name="Neafsey D.E."/>
            <person name="Walton C."/>
            <person name="Walker B."/>
            <person name="Young S.K."/>
            <person name="Zeng Q."/>
            <person name="Gargeya S."/>
            <person name="Fitzgerald M."/>
            <person name="Haas B."/>
            <person name="Abouelleil A."/>
            <person name="Allen A.W."/>
            <person name="Alvarado L."/>
            <person name="Arachchi H.M."/>
            <person name="Berlin A.M."/>
            <person name="Chapman S.B."/>
            <person name="Gainer-Dewar J."/>
            <person name="Goldberg J."/>
            <person name="Griggs A."/>
            <person name="Gujja S."/>
            <person name="Hansen M."/>
            <person name="Howarth C."/>
            <person name="Imamovic A."/>
            <person name="Ireland A."/>
            <person name="Larimer J."/>
            <person name="McCowan C."/>
            <person name="Murphy C."/>
            <person name="Pearson M."/>
            <person name="Poon T.W."/>
            <person name="Priest M."/>
            <person name="Roberts A."/>
            <person name="Saif S."/>
            <person name="Shea T."/>
            <person name="Sisk P."/>
            <person name="Sykes S."/>
            <person name="Wortman J."/>
            <person name="Nusbaum C."/>
            <person name="Birren B."/>
        </authorList>
    </citation>
    <scope>NUCLEOTIDE SEQUENCE [LARGE SCALE GENOMIC DNA]</scope>
    <source>
        <strain evidence="2">WRAIR2</strain>
    </source>
</reference>
<reference evidence="1" key="2">
    <citation type="submission" date="2020-05" db="UniProtKB">
        <authorList>
            <consortium name="EnsemblMetazoa"/>
        </authorList>
    </citation>
    <scope>IDENTIFICATION</scope>
    <source>
        <strain evidence="1">WRAIR2</strain>
    </source>
</reference>
<dbReference type="AlphaFoldDB" id="A0A182NY36"/>
<sequence length="48" mass="5276">MLLPCTIWPTARGPPPHSISSFMLADDFSPLAFHFRMEAARTAAAFVV</sequence>
<keyword evidence="2" id="KW-1185">Reference proteome</keyword>
<name>A0A182NY36_9DIPT</name>
<protein>
    <submittedName>
        <fullName evidence="1">Uncharacterized protein</fullName>
    </submittedName>
</protein>
<accession>A0A182NY36</accession>
<proteinExistence type="predicted"/>
<dbReference type="VEuPathDB" id="VectorBase:ADIR014742"/>
<dbReference type="Proteomes" id="UP000075884">
    <property type="component" value="Unassembled WGS sequence"/>
</dbReference>